<dbReference type="AlphaFoldDB" id="A0A5D4SR59"/>
<keyword evidence="2" id="KW-0645">Protease</keyword>
<proteinExistence type="inferred from homology"/>
<reference evidence="6 7" key="1">
    <citation type="submission" date="2019-08" db="EMBL/GenBank/DDBJ databases">
        <title>Bacillus genomes from the desert of Cuatro Cienegas, Coahuila.</title>
        <authorList>
            <person name="Olmedo-Alvarez G."/>
        </authorList>
    </citation>
    <scope>NUCLEOTIDE SEQUENCE [LARGE SCALE GENOMIC DNA]</scope>
    <source>
        <strain evidence="6 7">CH98b_3T</strain>
    </source>
</reference>
<dbReference type="GO" id="GO:0006508">
    <property type="term" value="P:proteolysis"/>
    <property type="evidence" value="ECO:0007669"/>
    <property type="project" value="UniProtKB-KW"/>
</dbReference>
<accession>A0A5D4SR59</accession>
<dbReference type="SUPFAM" id="SSF52317">
    <property type="entry name" value="Class I glutamine amidotransferase-like"/>
    <property type="match status" value="1"/>
</dbReference>
<dbReference type="Proteomes" id="UP000324517">
    <property type="component" value="Unassembled WGS sequence"/>
</dbReference>
<dbReference type="PANTHER" id="PTHR36175:SF1">
    <property type="entry name" value="CYANOPHYCINASE"/>
    <property type="match status" value="1"/>
</dbReference>
<dbReference type="PANTHER" id="PTHR36175">
    <property type="entry name" value="CYANOPHYCINASE"/>
    <property type="match status" value="1"/>
</dbReference>
<keyword evidence="3" id="KW-0378">Hydrolase</keyword>
<keyword evidence="4" id="KW-0720">Serine protease</keyword>
<name>A0A5D4SR59_9BACI</name>
<dbReference type="InterPro" id="IPR005320">
    <property type="entry name" value="Peptidase_S51"/>
</dbReference>
<dbReference type="EMBL" id="VTET01000016">
    <property type="protein sequence ID" value="TYS65827.1"/>
    <property type="molecule type" value="Genomic_DNA"/>
</dbReference>
<protein>
    <submittedName>
        <fullName evidence="6">Cyanophycinase</fullName>
    </submittedName>
</protein>
<dbReference type="RefSeq" id="WP_148980501.1">
    <property type="nucleotide sequence ID" value="NZ_JBNILM010000016.1"/>
</dbReference>
<dbReference type="Pfam" id="PF03575">
    <property type="entry name" value="Peptidase_S51"/>
    <property type="match status" value="1"/>
</dbReference>
<comment type="similarity">
    <text evidence="1">Belongs to the peptidase S51 family.</text>
</comment>
<evidence type="ECO:0000256" key="2">
    <source>
        <dbReference type="ARBA" id="ARBA00022670"/>
    </source>
</evidence>
<evidence type="ECO:0000313" key="6">
    <source>
        <dbReference type="EMBL" id="TYS65827.1"/>
    </source>
</evidence>
<feature type="chain" id="PRO_5022877660" evidence="5">
    <location>
        <begin position="31"/>
        <end position="793"/>
    </location>
</feature>
<sequence length="793" mass="87336">MFRKQWKRVTKMLVVLLCVALIFPATSGYAKPSLVHHTDLKELLVLNGQLEGEFSAEVKDYIVKTKEDKLLLSITPLAVNAKVAVNGERVNHRKVVEVEVPSSKERVQIDIATPKGIKDTYTLFIEKGPDYDLKDVTLFQNGDGSVIEDYQLGFQKAEVMDGVKAYLMFYSKKDFYEVWDYMKGLTAEQIEQHLTSQEEGENKDKLYRITNLSYADGVGNTFRSGQVDVITGKPLNVGDYHAYAATLGEDGVLGMTEADRTISINPYPNNLELLGSGKNIENYSVSFEQADDEKVTRYFLSYSSKGLTKLVEPLISGGDLEFLEELQRENRGKLLSINEIGNKPVSFAPDQKTIEGDTLGNELYYAYVTAVSEEKVLGSSKSIKMINTNTMPVPLETIGDGVGTLLPAGGATGDTDAYFNAIREAAGVERPRIAIFNSSRDSVDVAYDHFHLDDGPFLALETEFRNRGFEPVYIPLAIDTFDFVAYDEYFVNLVKSSHAVMLQGGDQMKHARSMLEDDGTPTPLLEAIQYVHDNGGVVAGTSAGAHVMSNPMFGVGRSFEALVINDTEVKTVADVPLTGFLDPTLKDNNFQIPGLGLVENILTDTHFDMRGRLGRLLVAMRDTGHEIGVGLDEGTALEIKGNIGEVVGENGVWILDASGATFNGKGTAPGFEVEDVTVHYLTEGDTFNMVTKEVAPAGNKQEVDRSENPLYQSPNLFGGEYESTKSLLSFANSSEAEQETMVKGDASDPVFALQWAKDDVSKYYQSDEDYIPDSLASYKKGTVTNFRLSLWVE</sequence>
<dbReference type="CDD" id="cd03145">
    <property type="entry name" value="GAT1_cyanophycinase"/>
    <property type="match status" value="1"/>
</dbReference>
<dbReference type="Gene3D" id="3.40.50.880">
    <property type="match status" value="1"/>
</dbReference>
<comment type="caution">
    <text evidence="6">The sequence shown here is derived from an EMBL/GenBank/DDBJ whole genome shotgun (WGS) entry which is preliminary data.</text>
</comment>
<dbReference type="GO" id="GO:0008236">
    <property type="term" value="F:serine-type peptidase activity"/>
    <property type="evidence" value="ECO:0007669"/>
    <property type="project" value="UniProtKB-KW"/>
</dbReference>
<dbReference type="OrthoDB" id="9799980at2"/>
<gene>
    <name evidence="6" type="ORF">FZC75_20615</name>
</gene>
<feature type="signal peptide" evidence="5">
    <location>
        <begin position="1"/>
        <end position="30"/>
    </location>
</feature>
<evidence type="ECO:0000256" key="3">
    <source>
        <dbReference type="ARBA" id="ARBA00022801"/>
    </source>
</evidence>
<evidence type="ECO:0000313" key="7">
    <source>
        <dbReference type="Proteomes" id="UP000324517"/>
    </source>
</evidence>
<evidence type="ECO:0000256" key="5">
    <source>
        <dbReference type="SAM" id="SignalP"/>
    </source>
</evidence>
<evidence type="ECO:0000256" key="1">
    <source>
        <dbReference type="ARBA" id="ARBA00006534"/>
    </source>
</evidence>
<keyword evidence="5" id="KW-0732">Signal</keyword>
<dbReference type="InterPro" id="IPR029062">
    <property type="entry name" value="Class_I_gatase-like"/>
</dbReference>
<evidence type="ECO:0000256" key="4">
    <source>
        <dbReference type="ARBA" id="ARBA00022825"/>
    </source>
</evidence>
<organism evidence="6 7">
    <name type="scientific">Sutcliffiella horikoshii</name>
    <dbReference type="NCBI Taxonomy" id="79883"/>
    <lineage>
        <taxon>Bacteria</taxon>
        <taxon>Bacillati</taxon>
        <taxon>Bacillota</taxon>
        <taxon>Bacilli</taxon>
        <taxon>Bacillales</taxon>
        <taxon>Bacillaceae</taxon>
        <taxon>Sutcliffiella</taxon>
    </lineage>
</organism>